<dbReference type="Proteomes" id="UP000004221">
    <property type="component" value="Unassembled WGS sequence"/>
</dbReference>
<comment type="caution">
    <text evidence="1">The sequence shown here is derived from an EMBL/GenBank/DDBJ whole genome shotgun (WGS) entry which is preliminary data.</text>
</comment>
<organism evidence="1 2">
    <name type="scientific">Nitrolancea hollandica Lb</name>
    <dbReference type="NCBI Taxonomy" id="1129897"/>
    <lineage>
        <taxon>Bacteria</taxon>
        <taxon>Pseudomonadati</taxon>
        <taxon>Thermomicrobiota</taxon>
        <taxon>Thermomicrobia</taxon>
        <taxon>Sphaerobacterales</taxon>
        <taxon>Sphaerobacterineae</taxon>
        <taxon>Sphaerobacteraceae</taxon>
        <taxon>Nitrolancea</taxon>
    </lineage>
</organism>
<gene>
    <name evidence="1" type="ORF">NITHO_2030004</name>
</gene>
<evidence type="ECO:0000313" key="2">
    <source>
        <dbReference type="Proteomes" id="UP000004221"/>
    </source>
</evidence>
<reference evidence="1 2" key="1">
    <citation type="journal article" date="2012" name="ISME J.">
        <title>Nitrification expanded: discovery, physiology and genomics of a nitrite-oxidizing bacterium from the phylum Chloroflexi.</title>
        <authorList>
            <person name="Sorokin D.Y."/>
            <person name="Lucker S."/>
            <person name="Vejmelkova D."/>
            <person name="Kostrikina N.A."/>
            <person name="Kleerebezem R."/>
            <person name="Rijpstra W.I."/>
            <person name="Damste J.S."/>
            <person name="Le Paslier D."/>
            <person name="Muyzer G."/>
            <person name="Wagner M."/>
            <person name="van Loosdrecht M.C."/>
            <person name="Daims H."/>
        </authorList>
    </citation>
    <scope>NUCLEOTIDE SEQUENCE [LARGE SCALE GENOMIC DNA]</scope>
    <source>
        <strain evidence="2">none</strain>
    </source>
</reference>
<accession>I4EEV0</accession>
<protein>
    <submittedName>
        <fullName evidence="1">Uncharacterized protein</fullName>
    </submittedName>
</protein>
<evidence type="ECO:0000313" key="1">
    <source>
        <dbReference type="EMBL" id="CCF83212.1"/>
    </source>
</evidence>
<dbReference type="EMBL" id="CAGS01000117">
    <property type="protein sequence ID" value="CCF83212.1"/>
    <property type="molecule type" value="Genomic_DNA"/>
</dbReference>
<sequence>MALLIRDKPHQPKELTVVFPDHSGYVGSFLYILTTHKTRGIVLSKSQTVIPRHGWDSVNIKYSDTMNFPSISYTTNSVNIHVIVLSRMLSEALEWPRSYDSAV</sequence>
<name>I4EEV0_9BACT</name>
<dbReference type="AlphaFoldDB" id="I4EEV0"/>
<keyword evidence="2" id="KW-1185">Reference proteome</keyword>
<proteinExistence type="predicted"/>